<keyword evidence="1" id="KW-0812">Transmembrane</keyword>
<feature type="transmembrane region" description="Helical" evidence="1">
    <location>
        <begin position="272"/>
        <end position="288"/>
    </location>
</feature>
<dbReference type="InterPro" id="IPR037185">
    <property type="entry name" value="EmrE-like"/>
</dbReference>
<proteinExistence type="predicted"/>
<dbReference type="GO" id="GO:0016020">
    <property type="term" value="C:membrane"/>
    <property type="evidence" value="ECO:0007669"/>
    <property type="project" value="InterPro"/>
</dbReference>
<keyword evidence="1" id="KW-1133">Transmembrane helix</keyword>
<dbReference type="OrthoDB" id="102102at2157"/>
<accession>A0A0A7LCN2</accession>
<feature type="transmembrane region" description="Helical" evidence="1">
    <location>
        <begin position="108"/>
        <end position="132"/>
    </location>
</feature>
<feature type="transmembrane region" description="Helical" evidence="1">
    <location>
        <begin position="217"/>
        <end position="239"/>
    </location>
</feature>
<feature type="transmembrane region" description="Helical" evidence="1">
    <location>
        <begin position="153"/>
        <end position="171"/>
    </location>
</feature>
<dbReference type="Pfam" id="PF00892">
    <property type="entry name" value="EamA"/>
    <property type="match status" value="2"/>
</dbReference>
<evidence type="ECO:0000313" key="3">
    <source>
        <dbReference type="EMBL" id="AIZ56758.1"/>
    </source>
</evidence>
<dbReference type="HOGENOM" id="CLU_084472_0_0_2"/>
<dbReference type="KEGG" id="mear:Mpt1_c08820"/>
<keyword evidence="4" id="KW-1185">Reference proteome</keyword>
<feature type="transmembrane region" description="Helical" evidence="1">
    <location>
        <begin position="66"/>
        <end position="88"/>
    </location>
</feature>
<gene>
    <name evidence="3" type="primary">arnE</name>
    <name evidence="3" type="ORF">Mpt1_c08820</name>
</gene>
<dbReference type="PANTHER" id="PTHR22911:SF137">
    <property type="entry name" value="SOLUTE CARRIER FAMILY 35 MEMBER G2-RELATED"/>
    <property type="match status" value="1"/>
</dbReference>
<feature type="transmembrane region" description="Helical" evidence="1">
    <location>
        <begin position="32"/>
        <end position="54"/>
    </location>
</feature>
<dbReference type="AlphaFoldDB" id="A0A0A7LCN2"/>
<feature type="domain" description="EamA" evidence="2">
    <location>
        <begin position="153"/>
        <end position="288"/>
    </location>
</feature>
<protein>
    <submittedName>
        <fullName evidence="3">ArnE protein</fullName>
    </submittedName>
</protein>
<sequence>MEYWIIFAFASALFAGLTSVLAKIGLKGVDSNLATALRTIVVLGFAWMVVFAVGSQSTISDISTHTLTFLILSGLATGASWLCYFRAIQIGQVNKVTPIDKSSTVLTMVLAFIFLGEGITLWTVAGMILMIFGTFLMIQRTKADIETPADRRSWIIFACLSAFFAALTSILGKVGIEGVEANLGTAIRTIVVLLMAWLIVIIQKRQRDIKKIERKNWNFLILSGVATGLSWLCFFNALQNGPASIVVPIDKLSIVVTVVFAFLILKERLSRPALIGLILLVIGTLVLLL</sequence>
<feature type="transmembrane region" description="Helical" evidence="1">
    <location>
        <begin position="245"/>
        <end position="265"/>
    </location>
</feature>
<reference evidence="3 4" key="1">
    <citation type="journal article" date="2014" name="Appl. Environ. Microbiol.">
        <title>Comparative Genome Analysis of 'Candidatus Methanoplasma termitum' Indicates a New Mode of Energy Metabolism in the Seventh Order of Methanogens.</title>
        <authorList>
            <person name="Lang K."/>
            <person name="Schuldes J."/>
            <person name="Klingl A."/>
            <person name="Poehlein A."/>
            <person name="Daniel R."/>
            <person name="Brune A."/>
        </authorList>
    </citation>
    <scope>NUCLEOTIDE SEQUENCE [LARGE SCALE GENOMIC DNA]</scope>
    <source>
        <strain evidence="4">Mpt1</strain>
    </source>
</reference>
<name>A0A0A7LCN2_9ARCH</name>
<dbReference type="Gene3D" id="1.10.3730.20">
    <property type="match status" value="2"/>
</dbReference>
<feature type="transmembrane region" description="Helical" evidence="1">
    <location>
        <begin position="183"/>
        <end position="202"/>
    </location>
</feature>
<dbReference type="STRING" id="1577791.Mpt1_c08820"/>
<dbReference type="EMBL" id="CP010070">
    <property type="protein sequence ID" value="AIZ56758.1"/>
    <property type="molecule type" value="Genomic_DNA"/>
</dbReference>
<dbReference type="PANTHER" id="PTHR22911">
    <property type="entry name" value="ACYL-MALONYL CONDENSING ENZYME-RELATED"/>
    <property type="match status" value="1"/>
</dbReference>
<dbReference type="Proteomes" id="UP000030787">
    <property type="component" value="Chromosome"/>
</dbReference>
<dbReference type="RefSeq" id="WP_048112524.1">
    <property type="nucleotide sequence ID" value="NZ_CP010070.1"/>
</dbReference>
<keyword evidence="1" id="KW-0472">Membrane</keyword>
<evidence type="ECO:0000313" key="4">
    <source>
        <dbReference type="Proteomes" id="UP000030787"/>
    </source>
</evidence>
<evidence type="ECO:0000259" key="2">
    <source>
        <dbReference type="Pfam" id="PF00892"/>
    </source>
</evidence>
<dbReference type="SUPFAM" id="SSF103481">
    <property type="entry name" value="Multidrug resistance efflux transporter EmrE"/>
    <property type="match status" value="2"/>
</dbReference>
<dbReference type="GeneID" id="24818545"/>
<dbReference type="InterPro" id="IPR000620">
    <property type="entry name" value="EamA_dom"/>
</dbReference>
<feature type="domain" description="EamA" evidence="2">
    <location>
        <begin position="3"/>
        <end position="138"/>
    </location>
</feature>
<organism evidence="3 4">
    <name type="scientific">Candidatus Methanoplasma termitum</name>
    <dbReference type="NCBI Taxonomy" id="1577791"/>
    <lineage>
        <taxon>Archaea</taxon>
        <taxon>Methanobacteriati</taxon>
        <taxon>Thermoplasmatota</taxon>
        <taxon>Thermoplasmata</taxon>
        <taxon>Methanomassiliicoccales</taxon>
        <taxon>Methanomassiliicoccaceae</taxon>
        <taxon>Candidatus Methanoplasma</taxon>
    </lineage>
</organism>
<evidence type="ECO:0000256" key="1">
    <source>
        <dbReference type="SAM" id="Phobius"/>
    </source>
</evidence>